<evidence type="ECO:0000256" key="1">
    <source>
        <dbReference type="SAM" id="MobiDB-lite"/>
    </source>
</evidence>
<gene>
    <name evidence="2" type="ORF">Taro_040205</name>
</gene>
<feature type="region of interest" description="Disordered" evidence="1">
    <location>
        <begin position="1"/>
        <end position="161"/>
    </location>
</feature>
<accession>A0A843WL55</accession>
<dbReference type="AlphaFoldDB" id="A0A843WL55"/>
<dbReference type="Proteomes" id="UP000652761">
    <property type="component" value="Unassembled WGS sequence"/>
</dbReference>
<feature type="compositionally biased region" description="Acidic residues" evidence="1">
    <location>
        <begin position="185"/>
        <end position="203"/>
    </location>
</feature>
<comment type="caution">
    <text evidence="2">The sequence shown here is derived from an EMBL/GenBank/DDBJ whole genome shotgun (WGS) entry which is preliminary data.</text>
</comment>
<evidence type="ECO:0000313" key="3">
    <source>
        <dbReference type="Proteomes" id="UP000652761"/>
    </source>
</evidence>
<reference evidence="2" key="1">
    <citation type="submission" date="2017-07" db="EMBL/GenBank/DDBJ databases">
        <title>Taro Niue Genome Assembly and Annotation.</title>
        <authorList>
            <person name="Atibalentja N."/>
            <person name="Keating K."/>
            <person name="Fields C.J."/>
        </authorList>
    </citation>
    <scope>NUCLEOTIDE SEQUENCE</scope>
    <source>
        <strain evidence="2">Niue_2</strain>
        <tissue evidence="2">Leaf</tissue>
    </source>
</reference>
<proteinExistence type="predicted"/>
<evidence type="ECO:0000313" key="2">
    <source>
        <dbReference type="EMBL" id="MQM07368.1"/>
    </source>
</evidence>
<feature type="compositionally biased region" description="Acidic residues" evidence="1">
    <location>
        <begin position="152"/>
        <end position="161"/>
    </location>
</feature>
<protein>
    <submittedName>
        <fullName evidence="2">Uncharacterized protein</fullName>
    </submittedName>
</protein>
<organism evidence="2 3">
    <name type="scientific">Colocasia esculenta</name>
    <name type="common">Wild taro</name>
    <name type="synonym">Arum esculentum</name>
    <dbReference type="NCBI Taxonomy" id="4460"/>
    <lineage>
        <taxon>Eukaryota</taxon>
        <taxon>Viridiplantae</taxon>
        <taxon>Streptophyta</taxon>
        <taxon>Embryophyta</taxon>
        <taxon>Tracheophyta</taxon>
        <taxon>Spermatophyta</taxon>
        <taxon>Magnoliopsida</taxon>
        <taxon>Liliopsida</taxon>
        <taxon>Araceae</taxon>
        <taxon>Aroideae</taxon>
        <taxon>Colocasieae</taxon>
        <taxon>Colocasia</taxon>
    </lineage>
</organism>
<feature type="region of interest" description="Disordered" evidence="1">
    <location>
        <begin position="174"/>
        <end position="216"/>
    </location>
</feature>
<keyword evidence="3" id="KW-1185">Reference proteome</keyword>
<feature type="compositionally biased region" description="Basic and acidic residues" evidence="1">
    <location>
        <begin position="27"/>
        <end position="42"/>
    </location>
</feature>
<sequence>MALMLQSHRGGKRKEVEPSVPKRRTKGRNDHAKGVEIREKKSAVPAFSNQRFTHPGTTKEKSFSKGKKKLEFVELSSSDEGVASQQGSQMSSDRSPNPQGSDGGSSRQVVQEKKSSQSQKDGGSEVEKSESGNYEQIVVENVNVSPTPDGEKENDDDEDDIQDNAEDQEEIIREANFEEPAQNIDQEEEESESGDDDSDDEESQSASSNVKRMITENKPIQHPRIINIHDEVEYTQAEIYDKIQSIEEALQKGVDKVNELPSLIQTVQQISQRMNTLRGYNEDIFNKLQLVRDEFNHVWKLHDTYDSVDSNQATSSAVAPTMPHGVDHLPVVIDQQFANLKEFVGLMINEYGRVEELLVAEELWNDHKKPFFFPFSSAVTCTNHPLEVDQRWKDRSAIQGTVLALSEPGTDPVNAMAR</sequence>
<feature type="compositionally biased region" description="Polar residues" evidence="1">
    <location>
        <begin position="75"/>
        <end position="100"/>
    </location>
</feature>
<dbReference type="EMBL" id="NMUH01003856">
    <property type="protein sequence ID" value="MQM07368.1"/>
    <property type="molecule type" value="Genomic_DNA"/>
</dbReference>
<name>A0A843WL55_COLES</name>